<keyword evidence="5" id="KW-1185">Reference proteome</keyword>
<evidence type="ECO:0000259" key="3">
    <source>
        <dbReference type="Pfam" id="PF00823"/>
    </source>
</evidence>
<sequence length="451" mass="45570">MAMPLAFGAMPPEINILRLLGGPGVFTTLISSATFSLAAAQLNATAATFDGSTSEMATTWQGLSSSNAQGAFRNYAAWLREQAAVAAEAGTLVDTMAGAFSAAQSEMSAVAAWLSSFRARETVMLAAAATMPGAAAGLVAMEAEYMAIWAAAAGVMGGYAGEVVPALAALPPPLTAPPIVTGGGSDPTQYLNIGDPPGPPGPPSTPPPGPTDPGGPPNGPTGTDGPTGTNDPTPNGDDLGSLGDKDPTDLRPTDPAGDSTTPTDAERLAPDMSSGGTGGDSGVNGIDGISADQQGFYGTSPYSTTLAGLNGGMGSLVGLGMLSGGVGQMSGASTGFRMPSNWNPGAGRAFGAVASEPSVGPAANRAPRRGVSAPEARMRRRRRDKEENKKSKVFVPGEFEEVPVLEKPPIVGVIEYADSDRRDDLAEQAVAVGVIEREEDDTPVALSERPR</sequence>
<accession>A0A7G1KVV3</accession>
<feature type="region of interest" description="Disordered" evidence="2">
    <location>
        <begin position="357"/>
        <end position="390"/>
    </location>
</feature>
<dbReference type="InterPro" id="IPR000030">
    <property type="entry name" value="PPE_dom"/>
</dbReference>
<comment type="similarity">
    <text evidence="1">Belongs to the mycobacterial PPE family.</text>
</comment>
<protein>
    <recommendedName>
        <fullName evidence="3">PPE domain-containing protein</fullName>
    </recommendedName>
</protein>
<feature type="compositionally biased region" description="Basic and acidic residues" evidence="2">
    <location>
        <begin position="243"/>
        <end position="252"/>
    </location>
</feature>
<dbReference type="EMBL" id="AP023396">
    <property type="protein sequence ID" value="BCK57274.1"/>
    <property type="molecule type" value="Genomic_DNA"/>
</dbReference>
<feature type="region of interest" description="Disordered" evidence="2">
    <location>
        <begin position="178"/>
        <end position="287"/>
    </location>
</feature>
<reference evidence="4 5" key="1">
    <citation type="submission" date="2020-08" db="EMBL/GenBank/DDBJ databases">
        <title>Genome Sequencing of Nocardia wallacei strain FMUON74 and assembly.</title>
        <authorList>
            <person name="Toyokawa M."/>
            <person name="Uesaka K."/>
        </authorList>
    </citation>
    <scope>NUCLEOTIDE SEQUENCE [LARGE SCALE GENOMIC DNA]</scope>
    <source>
        <strain evidence="4 5">FMUON74</strain>
    </source>
</reference>
<dbReference type="Pfam" id="PF00823">
    <property type="entry name" value="PPE"/>
    <property type="match status" value="1"/>
</dbReference>
<feature type="compositionally biased region" description="Low complexity" evidence="2">
    <location>
        <begin position="220"/>
        <end position="238"/>
    </location>
</feature>
<dbReference type="Gene3D" id="1.20.1260.20">
    <property type="entry name" value="PPE superfamily"/>
    <property type="match status" value="1"/>
</dbReference>
<evidence type="ECO:0000313" key="4">
    <source>
        <dbReference type="EMBL" id="BCK57274.1"/>
    </source>
</evidence>
<dbReference type="KEGG" id="nwl:NWFMUON74_50460"/>
<dbReference type="AlphaFoldDB" id="A0A7G1KVV3"/>
<proteinExistence type="inferred from homology"/>
<dbReference type="SUPFAM" id="SSF140459">
    <property type="entry name" value="PE/PPE dimer-like"/>
    <property type="match status" value="1"/>
</dbReference>
<name>A0A7G1KVV3_9NOCA</name>
<feature type="compositionally biased region" description="Pro residues" evidence="2">
    <location>
        <begin position="196"/>
        <end position="219"/>
    </location>
</feature>
<gene>
    <name evidence="4" type="ORF">NWFMUON74_50460</name>
</gene>
<dbReference type="InterPro" id="IPR038332">
    <property type="entry name" value="PPE_sf"/>
</dbReference>
<dbReference type="Proteomes" id="UP000516173">
    <property type="component" value="Chromosome"/>
</dbReference>
<evidence type="ECO:0000256" key="2">
    <source>
        <dbReference type="SAM" id="MobiDB-lite"/>
    </source>
</evidence>
<organism evidence="4 5">
    <name type="scientific">Nocardia wallacei</name>
    <dbReference type="NCBI Taxonomy" id="480035"/>
    <lineage>
        <taxon>Bacteria</taxon>
        <taxon>Bacillati</taxon>
        <taxon>Actinomycetota</taxon>
        <taxon>Actinomycetes</taxon>
        <taxon>Mycobacteriales</taxon>
        <taxon>Nocardiaceae</taxon>
        <taxon>Nocardia</taxon>
    </lineage>
</organism>
<evidence type="ECO:0000313" key="5">
    <source>
        <dbReference type="Proteomes" id="UP000516173"/>
    </source>
</evidence>
<evidence type="ECO:0000256" key="1">
    <source>
        <dbReference type="ARBA" id="ARBA00010652"/>
    </source>
</evidence>
<feature type="domain" description="PPE" evidence="3">
    <location>
        <begin position="7"/>
        <end position="170"/>
    </location>
</feature>